<feature type="coiled-coil region" evidence="6">
    <location>
        <begin position="592"/>
        <end position="619"/>
    </location>
</feature>
<keyword evidence="3 7" id="KW-0812">Transmembrane</keyword>
<evidence type="ECO:0000313" key="9">
    <source>
        <dbReference type="EMBL" id="CAL1400529.1"/>
    </source>
</evidence>
<organism evidence="9 10">
    <name type="scientific">Linum trigynum</name>
    <dbReference type="NCBI Taxonomy" id="586398"/>
    <lineage>
        <taxon>Eukaryota</taxon>
        <taxon>Viridiplantae</taxon>
        <taxon>Streptophyta</taxon>
        <taxon>Embryophyta</taxon>
        <taxon>Tracheophyta</taxon>
        <taxon>Spermatophyta</taxon>
        <taxon>Magnoliopsida</taxon>
        <taxon>eudicotyledons</taxon>
        <taxon>Gunneridae</taxon>
        <taxon>Pentapetalae</taxon>
        <taxon>rosids</taxon>
        <taxon>fabids</taxon>
        <taxon>Malpighiales</taxon>
        <taxon>Linaceae</taxon>
        <taxon>Linum</taxon>
    </lineage>
</organism>
<evidence type="ECO:0000256" key="7">
    <source>
        <dbReference type="SAM" id="Phobius"/>
    </source>
</evidence>
<evidence type="ECO:0000256" key="1">
    <source>
        <dbReference type="ARBA" id="ARBA00004651"/>
    </source>
</evidence>
<dbReference type="GO" id="GO:0005886">
    <property type="term" value="C:plasma membrane"/>
    <property type="evidence" value="ECO:0007669"/>
    <property type="project" value="UniProtKB-SubCell"/>
</dbReference>
<dbReference type="Proteomes" id="UP001497516">
    <property type="component" value="Chromosome 7"/>
</dbReference>
<feature type="transmembrane region" description="Helical" evidence="7">
    <location>
        <begin position="537"/>
        <end position="558"/>
    </location>
</feature>
<evidence type="ECO:0000256" key="5">
    <source>
        <dbReference type="ARBA" id="ARBA00023136"/>
    </source>
</evidence>
<sequence>MPMLPNHAGSARARAVWQRCLASAFRTALACTIVGCATLYGPAAFKRQVAFPAFSYVTVILIVTDATLGDALRGCWLALYATVQTVCPAVLTFWMVGPGRFSGATISLVVAVNAFVVAMPEGTHVVAKRIALGQIVIVYVVGYINGVETQAVMHPLHVAASTAVGVVACVLALLLPYPRLACWEVKKNCKLAAENASERLKLYVKASCADDKASASASLTRAKALASDAPKFLQKIRLHQESMRWETFPLILLRQSPPPSPVPKLQEVEMLLRGMEMGLVADTTANSSSSMFTDGESKQSLLQLQEHITRAIKQVARTNSFHSDSSPTVPESNADDVTSSLEKITRTIPTSPADLPSFFFCQCVKHLVCISSPEAKPVAVEQAKEGSSTPPSKGNGFLLNAWKSVSFGSKNRVLPAVKCSVSLGMAVLFGLMYSKENGYWSGLPVAISLAATVREATFTVANVKAQGTVLGTVYGVVGCFVFERFLPVRFMSLLPWFVITSFLRRNRMYGQAGGISAVIGAILILGRKNFGPPSEFAIARIIETFIGLSCSIFVDLLLHPTRAASLAKLSLSESFAALGSAVDLLSLRGDASTALLESHKRLKSEVEELRKLVGEAELEPNFWFLPFPSACYGKLLVSLSNMADLLLFSAKLGVGFIESESLRLGDCDAAENTRNGVVANLDVDLKFFKDAMVPFVKCFEEVTKLKCSIAMLDEDLKRKNEDIGCDLESGKLPNQNAFKVMDASRENERRNIVDCYLGHVKEIVEKFNNVGNEEGNGREMAMFGLGVIGFSISGLIREAREVERCVTELVQLENPSCQVNLFEIYCMINVSQKLN</sequence>
<dbReference type="InterPro" id="IPR049453">
    <property type="entry name" value="Memb_transporter_dom"/>
</dbReference>
<feature type="transmembrane region" description="Helical" evidence="7">
    <location>
        <begin position="508"/>
        <end position="525"/>
    </location>
</feature>
<evidence type="ECO:0000256" key="4">
    <source>
        <dbReference type="ARBA" id="ARBA00022989"/>
    </source>
</evidence>
<keyword evidence="2" id="KW-1003">Cell membrane</keyword>
<comment type="subcellular location">
    <subcellularLocation>
        <location evidence="1">Cell membrane</location>
        <topology evidence="1">Multi-pass membrane protein</topology>
    </subcellularLocation>
</comment>
<feature type="transmembrane region" description="Helical" evidence="7">
    <location>
        <begin position="126"/>
        <end position="144"/>
    </location>
</feature>
<proteinExistence type="predicted"/>
<keyword evidence="10" id="KW-1185">Reference proteome</keyword>
<feature type="transmembrane region" description="Helical" evidence="7">
    <location>
        <begin position="21"/>
        <end position="43"/>
    </location>
</feature>
<dbReference type="PANTHER" id="PTHR30509:SF9">
    <property type="entry name" value="MULTIDRUG RESISTANCE PROTEIN MDTO"/>
    <property type="match status" value="1"/>
</dbReference>
<name>A0AAV2FQA4_9ROSI</name>
<evidence type="ECO:0000256" key="6">
    <source>
        <dbReference type="SAM" id="Coils"/>
    </source>
</evidence>
<gene>
    <name evidence="9" type="ORF">LTRI10_LOCUS40651</name>
</gene>
<feature type="domain" description="Integral membrane bound transporter" evidence="8">
    <location>
        <begin position="426"/>
        <end position="554"/>
    </location>
</feature>
<keyword evidence="5 7" id="KW-0472">Membrane</keyword>
<reference evidence="9 10" key="1">
    <citation type="submission" date="2024-04" db="EMBL/GenBank/DDBJ databases">
        <authorList>
            <person name="Fracassetti M."/>
        </authorList>
    </citation>
    <scope>NUCLEOTIDE SEQUENCE [LARGE SCALE GENOMIC DNA]</scope>
</reference>
<protein>
    <recommendedName>
        <fullName evidence="8">Integral membrane bound transporter domain-containing protein</fullName>
    </recommendedName>
</protein>
<dbReference type="AlphaFoldDB" id="A0AAV2FQA4"/>
<dbReference type="Pfam" id="PF13515">
    <property type="entry name" value="FUSC_2"/>
    <property type="match status" value="1"/>
</dbReference>
<dbReference type="PANTHER" id="PTHR30509">
    <property type="entry name" value="P-HYDROXYBENZOIC ACID EFFLUX PUMP SUBUNIT-RELATED"/>
    <property type="match status" value="1"/>
</dbReference>
<feature type="transmembrane region" description="Helical" evidence="7">
    <location>
        <begin position="49"/>
        <end position="68"/>
    </location>
</feature>
<evidence type="ECO:0000256" key="2">
    <source>
        <dbReference type="ARBA" id="ARBA00022475"/>
    </source>
</evidence>
<keyword evidence="6" id="KW-0175">Coiled coil</keyword>
<feature type="transmembrane region" description="Helical" evidence="7">
    <location>
        <begin position="413"/>
        <end position="433"/>
    </location>
</feature>
<keyword evidence="4 7" id="KW-1133">Transmembrane helix</keyword>
<feature type="transmembrane region" description="Helical" evidence="7">
    <location>
        <begin position="156"/>
        <end position="177"/>
    </location>
</feature>
<feature type="transmembrane region" description="Helical" evidence="7">
    <location>
        <begin position="75"/>
        <end position="95"/>
    </location>
</feature>
<accession>A0AAV2FQA4</accession>
<feature type="transmembrane region" description="Helical" evidence="7">
    <location>
        <begin position="101"/>
        <end position="119"/>
    </location>
</feature>
<evidence type="ECO:0000313" key="10">
    <source>
        <dbReference type="Proteomes" id="UP001497516"/>
    </source>
</evidence>
<evidence type="ECO:0000259" key="8">
    <source>
        <dbReference type="Pfam" id="PF13515"/>
    </source>
</evidence>
<dbReference type="EMBL" id="OZ034820">
    <property type="protein sequence ID" value="CAL1400529.1"/>
    <property type="molecule type" value="Genomic_DNA"/>
</dbReference>
<feature type="transmembrane region" description="Helical" evidence="7">
    <location>
        <begin position="469"/>
        <end position="488"/>
    </location>
</feature>
<evidence type="ECO:0000256" key="3">
    <source>
        <dbReference type="ARBA" id="ARBA00022692"/>
    </source>
</evidence>